<dbReference type="PANTHER" id="PTHR20992:SF9">
    <property type="entry name" value="AT15442P-RELATED"/>
    <property type="match status" value="1"/>
</dbReference>
<dbReference type="OrthoDB" id="3266at2157"/>
<feature type="transmembrane region" description="Helical" evidence="1">
    <location>
        <begin position="104"/>
        <end position="121"/>
    </location>
</feature>
<dbReference type="HOGENOM" id="CLU_050976_0_0_2"/>
<feature type="transmembrane region" description="Helical" evidence="1">
    <location>
        <begin position="198"/>
        <end position="216"/>
    </location>
</feature>
<sequence>MRKFVVRARKEDMEKVREFLEKEKLQHYVYEDRLEFYVLDSQTEQIVQKIKELIDLRFAQSVIEVLKPEFVVSIKARDEKPEERTPIEVLIESVKRFSEFDPEIVILTALASVVAFSGLALNNAVIIIGAMLLSPLLGPIHGFTIFLSAGKIRLAFSCLRNLVANLFAAIAVSALIALFFYNPAILNDEIALRIVSNPYYTIMAIALGFASLLSISKGVAESVAGVAVAASLVPPAVVAGMLLWSYPVLASKAFILMLENVVGLLFGGVIAVQLLEVKPTKYYERKVAARYIFRSIFALIALIILLIFLSAI</sequence>
<dbReference type="AlphaFoldDB" id="D3S0C9"/>
<reference evidence="3" key="1">
    <citation type="submission" date="2010-02" db="EMBL/GenBank/DDBJ databases">
        <title>Complete sequence of Ferroglobus placidus DSM 10642.</title>
        <authorList>
            <consortium name="US DOE Joint Genome Institute"/>
            <person name="Lucas S."/>
            <person name="Copeland A."/>
            <person name="Lapidus A."/>
            <person name="Cheng J.-F."/>
            <person name="Bruce D."/>
            <person name="Goodwin L."/>
            <person name="Pitluck S."/>
            <person name="Saunders E."/>
            <person name="Brettin T."/>
            <person name="Detter J.C."/>
            <person name="Han C."/>
            <person name="Tapia R."/>
            <person name="Larimer F."/>
            <person name="Land M."/>
            <person name="Hauser L."/>
            <person name="Kyrpides N."/>
            <person name="Ivanova N."/>
            <person name="Holmes D."/>
            <person name="Lovley D."/>
            <person name="Kyrpides N."/>
            <person name="Anderson I.J."/>
            <person name="Woyke T."/>
        </authorList>
    </citation>
    <scope>NUCLEOTIDE SEQUENCE [LARGE SCALE GENOMIC DNA]</scope>
    <source>
        <strain evidence="3">DSM 10642 / AEDII12DO</strain>
    </source>
</reference>
<keyword evidence="1" id="KW-0812">Transmembrane</keyword>
<gene>
    <name evidence="2" type="ordered locus">Ferp_2058</name>
</gene>
<keyword evidence="1" id="KW-1133">Transmembrane helix</keyword>
<dbReference type="GeneID" id="8779592"/>
<name>D3S0C9_FERPA</name>
<dbReference type="EMBL" id="CP001899">
    <property type="protein sequence ID" value="ADC66192.1"/>
    <property type="molecule type" value="Genomic_DNA"/>
</dbReference>
<organism evidence="2 3">
    <name type="scientific">Ferroglobus placidus (strain DSM 10642 / AEDII12DO)</name>
    <dbReference type="NCBI Taxonomy" id="589924"/>
    <lineage>
        <taxon>Archaea</taxon>
        <taxon>Methanobacteriati</taxon>
        <taxon>Methanobacteriota</taxon>
        <taxon>Archaeoglobi</taxon>
        <taxon>Archaeoglobales</taxon>
        <taxon>Archaeoglobaceae</taxon>
        <taxon>Ferroglobus</taxon>
    </lineage>
</organism>
<evidence type="ECO:0000256" key="1">
    <source>
        <dbReference type="SAM" id="Phobius"/>
    </source>
</evidence>
<dbReference type="Pfam" id="PF04087">
    <property type="entry name" value="DUF389"/>
    <property type="match status" value="1"/>
</dbReference>
<protein>
    <recommendedName>
        <fullName evidence="4">TIGR00341 family protein</fullName>
    </recommendedName>
</protein>
<dbReference type="PaxDb" id="589924-Ferp_2058"/>
<feature type="transmembrane region" description="Helical" evidence="1">
    <location>
        <begin position="162"/>
        <end position="186"/>
    </location>
</feature>
<feature type="transmembrane region" description="Helical" evidence="1">
    <location>
        <begin position="223"/>
        <end position="247"/>
    </location>
</feature>
<evidence type="ECO:0008006" key="4">
    <source>
        <dbReference type="Google" id="ProtNLM"/>
    </source>
</evidence>
<feature type="transmembrane region" description="Helical" evidence="1">
    <location>
        <begin position="253"/>
        <end position="275"/>
    </location>
</feature>
<dbReference type="KEGG" id="fpl:Ferp_2058"/>
<dbReference type="STRING" id="589924.Ferp_2058"/>
<evidence type="ECO:0000313" key="3">
    <source>
        <dbReference type="Proteomes" id="UP000002613"/>
    </source>
</evidence>
<feature type="transmembrane region" description="Helical" evidence="1">
    <location>
        <begin position="287"/>
        <end position="309"/>
    </location>
</feature>
<evidence type="ECO:0000313" key="2">
    <source>
        <dbReference type="EMBL" id="ADC66192.1"/>
    </source>
</evidence>
<dbReference type="Proteomes" id="UP000002613">
    <property type="component" value="Chromosome"/>
</dbReference>
<keyword evidence="1" id="KW-0472">Membrane</keyword>
<dbReference type="InterPro" id="IPR005240">
    <property type="entry name" value="DUF389"/>
</dbReference>
<accession>D3S0C9</accession>
<dbReference type="NCBIfam" id="TIGR00341">
    <property type="entry name" value="TIGR00341 family protein"/>
    <property type="match status" value="1"/>
</dbReference>
<feature type="transmembrane region" description="Helical" evidence="1">
    <location>
        <begin position="127"/>
        <end position="150"/>
    </location>
</feature>
<dbReference type="PANTHER" id="PTHR20992">
    <property type="entry name" value="AT15442P-RELATED"/>
    <property type="match status" value="1"/>
</dbReference>
<keyword evidence="3" id="KW-1185">Reference proteome</keyword>
<proteinExistence type="predicted"/>
<dbReference type="RefSeq" id="WP_012966531.1">
    <property type="nucleotide sequence ID" value="NC_013849.1"/>
</dbReference>
<dbReference type="eggNOG" id="arCOG02264">
    <property type="taxonomic scope" value="Archaea"/>
</dbReference>
<reference evidence="2 3" key="2">
    <citation type="journal article" date="2011" name="Stand. Genomic Sci.">
        <title>Complete genome sequence of Ferroglobus placidus AEDII12DO.</title>
        <authorList>
            <person name="Anderson I."/>
            <person name="Risso C."/>
            <person name="Holmes D."/>
            <person name="Lucas S."/>
            <person name="Copeland A."/>
            <person name="Lapidus A."/>
            <person name="Cheng J.F."/>
            <person name="Bruce D."/>
            <person name="Goodwin L."/>
            <person name="Pitluck S."/>
            <person name="Saunders E."/>
            <person name="Brettin T."/>
            <person name="Detter J.C."/>
            <person name="Han C."/>
            <person name="Tapia R."/>
            <person name="Larimer F."/>
            <person name="Land M."/>
            <person name="Hauser L."/>
            <person name="Woyke T."/>
            <person name="Lovley D."/>
            <person name="Kyrpides N."/>
            <person name="Ivanova N."/>
        </authorList>
    </citation>
    <scope>NUCLEOTIDE SEQUENCE [LARGE SCALE GENOMIC DNA]</scope>
    <source>
        <strain evidence="3">DSM 10642 / AEDII12DO</strain>
    </source>
</reference>